<keyword evidence="2" id="KW-0808">Transferase</keyword>
<dbReference type="InterPro" id="IPR029063">
    <property type="entry name" value="SAM-dependent_MTases_sf"/>
</dbReference>
<dbReference type="Gene3D" id="3.40.50.150">
    <property type="entry name" value="Vaccinia Virus protein VP39"/>
    <property type="match status" value="1"/>
</dbReference>
<feature type="domain" description="Histidine-specific methyltransferase SAM-dependent" evidence="3">
    <location>
        <begin position="33"/>
        <end position="336"/>
    </location>
</feature>
<dbReference type="PIRSF" id="PIRSF018005">
    <property type="entry name" value="UCP018005"/>
    <property type="match status" value="1"/>
</dbReference>
<sequence length="346" mass="39938">MLNSDSNNPNSTHRIVKPSSDFYTTFSEVEILEIIDALEVRREIPLKYSYKGKGGKIWDNFYQKYIIPTWYRTSNVEIELLNNNFQYLNGDNLVGSKVNIIDVGAGNSYPIKKYIRQLQKLGKINQYIALDISEALLDVSQKNFKNWFPKINYINDTLDIENSCIPKTLLENEPNQNQETINIILHLGVTIGNHHNRSRVFNNFSKSMKKNDLLVLTNEIGSNSKWNGEARGGCDYHAENIYKWITSAIAIKSEDCQLVRKYDSVRDSVVANIKFLHNYTIIFNIQGIDKNIEFSADDNITIWRHHKFEIPQLQQELAQAGLELIRYSTNKYSSHIMAICQLAHIP</sequence>
<dbReference type="Pfam" id="PF10017">
    <property type="entry name" value="Methyltransf_33"/>
    <property type="match status" value="1"/>
</dbReference>
<evidence type="ECO:0000256" key="1">
    <source>
        <dbReference type="ARBA" id="ARBA00022603"/>
    </source>
</evidence>
<dbReference type="OrthoDB" id="504626at2"/>
<reference evidence="4 5" key="1">
    <citation type="submission" date="2017-08" db="EMBL/GenBank/DDBJ databases">
        <title>Draft genome sequence of filamentous cyanobacterium Calothrix elsteri CCALA 953.</title>
        <authorList>
            <person name="Gagunashvili A.N."/>
            <person name="Elster J."/>
            <person name="Andresson O.S."/>
        </authorList>
    </citation>
    <scope>NUCLEOTIDE SEQUENCE [LARGE SCALE GENOMIC DNA]</scope>
    <source>
        <strain evidence="4 5">CCALA 953</strain>
    </source>
</reference>
<keyword evidence="5" id="KW-1185">Reference proteome</keyword>
<dbReference type="GO" id="GO:0008168">
    <property type="term" value="F:methyltransferase activity"/>
    <property type="evidence" value="ECO:0007669"/>
    <property type="project" value="UniProtKB-KW"/>
</dbReference>
<dbReference type="CDD" id="cd02440">
    <property type="entry name" value="AdoMet_MTases"/>
    <property type="match status" value="1"/>
</dbReference>
<evidence type="ECO:0000256" key="2">
    <source>
        <dbReference type="ARBA" id="ARBA00022679"/>
    </source>
</evidence>
<name>A0A2A2TFE6_9CYAN</name>
<evidence type="ECO:0000313" key="5">
    <source>
        <dbReference type="Proteomes" id="UP000218238"/>
    </source>
</evidence>
<dbReference type="AlphaFoldDB" id="A0A2A2TFE6"/>
<dbReference type="PANTHER" id="PTHR43397:SF1">
    <property type="entry name" value="ERGOTHIONEINE BIOSYNTHESIS PROTEIN 1"/>
    <property type="match status" value="1"/>
</dbReference>
<dbReference type="GO" id="GO:0032259">
    <property type="term" value="P:methylation"/>
    <property type="evidence" value="ECO:0007669"/>
    <property type="project" value="UniProtKB-KW"/>
</dbReference>
<dbReference type="InterPro" id="IPR019257">
    <property type="entry name" value="MeTrfase_dom"/>
</dbReference>
<keyword evidence="1" id="KW-0489">Methyltransferase</keyword>
<organism evidence="4 5">
    <name type="scientific">Brunnivagina elsteri CCALA 953</name>
    <dbReference type="NCBI Taxonomy" id="987040"/>
    <lineage>
        <taxon>Bacteria</taxon>
        <taxon>Bacillati</taxon>
        <taxon>Cyanobacteriota</taxon>
        <taxon>Cyanophyceae</taxon>
        <taxon>Nostocales</taxon>
        <taxon>Calotrichaceae</taxon>
        <taxon>Brunnivagina</taxon>
    </lineage>
</organism>
<protein>
    <recommendedName>
        <fullName evidence="3">Histidine-specific methyltransferase SAM-dependent domain-containing protein</fullName>
    </recommendedName>
</protein>
<comment type="caution">
    <text evidence="4">The sequence shown here is derived from an EMBL/GenBank/DDBJ whole genome shotgun (WGS) entry which is preliminary data.</text>
</comment>
<dbReference type="PANTHER" id="PTHR43397">
    <property type="entry name" value="ERGOTHIONEINE BIOSYNTHESIS PROTEIN 1"/>
    <property type="match status" value="1"/>
</dbReference>
<dbReference type="SUPFAM" id="SSF53335">
    <property type="entry name" value="S-adenosyl-L-methionine-dependent methyltransferases"/>
    <property type="match status" value="1"/>
</dbReference>
<accession>A0A2A2TFE6</accession>
<evidence type="ECO:0000313" key="4">
    <source>
        <dbReference type="EMBL" id="PAX52470.1"/>
    </source>
</evidence>
<dbReference type="RefSeq" id="WP_095723218.1">
    <property type="nucleotide sequence ID" value="NZ_NTFS01000235.1"/>
</dbReference>
<gene>
    <name evidence="4" type="ORF">CK510_19110</name>
</gene>
<proteinExistence type="predicted"/>
<dbReference type="InterPro" id="IPR017804">
    <property type="entry name" value="MeTrfase_EgtD-like"/>
</dbReference>
<dbReference type="EMBL" id="NTFS01000235">
    <property type="protein sequence ID" value="PAX52470.1"/>
    <property type="molecule type" value="Genomic_DNA"/>
</dbReference>
<dbReference type="InterPro" id="IPR051128">
    <property type="entry name" value="EgtD_Methyltrsf_superfamily"/>
</dbReference>
<evidence type="ECO:0000259" key="3">
    <source>
        <dbReference type="Pfam" id="PF10017"/>
    </source>
</evidence>
<dbReference type="Proteomes" id="UP000218238">
    <property type="component" value="Unassembled WGS sequence"/>
</dbReference>